<dbReference type="Gene3D" id="3.30.420.150">
    <property type="entry name" value="Exopolyphosphatase. Domain 2"/>
    <property type="match status" value="1"/>
</dbReference>
<name>A0A9X3MPM2_9ACTN</name>
<sequence>MPTAETHSAPLPTVGRWEWRAFGADIAEAERHLAALPADSVEESDEVYLLSSASDASVKLRDGVIDVKELQDVRPDGLQQWLPVLKAPFPLDADAAGRVLAALGVGATLAGGVHSIGELAAASPGLRALHVRKRRRHYTFGGCMAELTELTAGTQSTRTVAVEANDPELVGRTGRALGLGGHGNTAIARGIKLLAAFGRPCVAIIDVGTNSVKFLLAAHAADGTWPTLADRAEVTRLGQDVERTGHLGAAPMTRTVEAIAGMADQARRAGAEAITAVGTAGLRSAPNAAEFIAAVQARCGITIEVISGEEEARLAYVAATSGLDASGALVVFDTGGGSSQFTFGDPRHVSERFSVDVGAVRLTEHFALGDAVSEDVLSSVTVAIAGELVRLDGRRAPARVIGMGGAVTNLAAVKHGMVTYDRDVVQGTVLDRLEIDRQIDLYRTRSAEQRRAIVGLQPARAEVILAGACIVRTVLELLGADALTVSDRALRHGLLAERYALAVNPV</sequence>
<dbReference type="RefSeq" id="WP_270037562.1">
    <property type="nucleotide sequence ID" value="NZ_JAPDOD010000001.1"/>
</dbReference>
<dbReference type="PANTHER" id="PTHR30005:SF0">
    <property type="entry name" value="RETROGRADE REGULATION PROTEIN 2"/>
    <property type="match status" value="1"/>
</dbReference>
<proteinExistence type="inferred from homology"/>
<evidence type="ECO:0000313" key="3">
    <source>
        <dbReference type="EMBL" id="MDA0158930.1"/>
    </source>
</evidence>
<comment type="caution">
    <text evidence="3">The sequence shown here is derived from an EMBL/GenBank/DDBJ whole genome shotgun (WGS) entry which is preliminary data.</text>
</comment>
<dbReference type="PANTHER" id="PTHR30005">
    <property type="entry name" value="EXOPOLYPHOSPHATASE"/>
    <property type="match status" value="1"/>
</dbReference>
<evidence type="ECO:0000256" key="1">
    <source>
        <dbReference type="ARBA" id="ARBA00007125"/>
    </source>
</evidence>
<gene>
    <name evidence="3" type="ORF">OM076_01535</name>
</gene>
<dbReference type="InterPro" id="IPR003695">
    <property type="entry name" value="Ppx_GppA_N"/>
</dbReference>
<dbReference type="SUPFAM" id="SSF53067">
    <property type="entry name" value="Actin-like ATPase domain"/>
    <property type="match status" value="2"/>
</dbReference>
<dbReference type="Proteomes" id="UP001149140">
    <property type="component" value="Unassembled WGS sequence"/>
</dbReference>
<dbReference type="GO" id="GO:0016462">
    <property type="term" value="F:pyrophosphatase activity"/>
    <property type="evidence" value="ECO:0007669"/>
    <property type="project" value="TreeGrafter"/>
</dbReference>
<dbReference type="CDD" id="cd24054">
    <property type="entry name" value="ASKHA_NBD_AaPPX-GppA_MtPPX2-like"/>
    <property type="match status" value="1"/>
</dbReference>
<dbReference type="Pfam" id="PF02541">
    <property type="entry name" value="Ppx-GppA"/>
    <property type="match status" value="1"/>
</dbReference>
<reference evidence="3" key="1">
    <citation type="submission" date="2022-10" db="EMBL/GenBank/DDBJ databases">
        <title>The WGS of Solirubrobacter ginsenosidimutans DSM 21036.</title>
        <authorList>
            <person name="Jiang Z."/>
        </authorList>
    </citation>
    <scope>NUCLEOTIDE SEQUENCE</scope>
    <source>
        <strain evidence="3">DSM 21036</strain>
    </source>
</reference>
<dbReference type="AlphaFoldDB" id="A0A9X3MPM2"/>
<evidence type="ECO:0000313" key="4">
    <source>
        <dbReference type="Proteomes" id="UP001149140"/>
    </source>
</evidence>
<organism evidence="3 4">
    <name type="scientific">Solirubrobacter ginsenosidimutans</name>
    <dbReference type="NCBI Taxonomy" id="490573"/>
    <lineage>
        <taxon>Bacteria</taxon>
        <taxon>Bacillati</taxon>
        <taxon>Actinomycetota</taxon>
        <taxon>Thermoleophilia</taxon>
        <taxon>Solirubrobacterales</taxon>
        <taxon>Solirubrobacteraceae</taxon>
        <taxon>Solirubrobacter</taxon>
    </lineage>
</organism>
<comment type="similarity">
    <text evidence="1">Belongs to the GppA/Ppx family.</text>
</comment>
<accession>A0A9X3MPM2</accession>
<feature type="domain" description="Ppx/GppA phosphatase N-terminal" evidence="2">
    <location>
        <begin position="221"/>
        <end position="497"/>
    </location>
</feature>
<evidence type="ECO:0000259" key="2">
    <source>
        <dbReference type="Pfam" id="PF02541"/>
    </source>
</evidence>
<dbReference type="EMBL" id="JAPDOD010000001">
    <property type="protein sequence ID" value="MDA0158930.1"/>
    <property type="molecule type" value="Genomic_DNA"/>
</dbReference>
<keyword evidence="4" id="KW-1185">Reference proteome</keyword>
<protein>
    <recommendedName>
        <fullName evidence="2">Ppx/GppA phosphatase N-terminal domain-containing protein</fullName>
    </recommendedName>
</protein>
<dbReference type="InterPro" id="IPR050273">
    <property type="entry name" value="GppA/Ppx_hydrolase"/>
</dbReference>
<dbReference type="Gene3D" id="3.30.420.40">
    <property type="match status" value="1"/>
</dbReference>
<dbReference type="InterPro" id="IPR043129">
    <property type="entry name" value="ATPase_NBD"/>
</dbReference>